<evidence type="ECO:0000313" key="2">
    <source>
        <dbReference type="EMBL" id="TDO36636.1"/>
    </source>
</evidence>
<dbReference type="Proteomes" id="UP000294901">
    <property type="component" value="Unassembled WGS sequence"/>
</dbReference>
<proteinExistence type="predicted"/>
<feature type="transmembrane region" description="Helical" evidence="1">
    <location>
        <begin position="63"/>
        <end position="83"/>
    </location>
</feature>
<evidence type="ECO:0000313" key="3">
    <source>
        <dbReference type="Proteomes" id="UP000294901"/>
    </source>
</evidence>
<protein>
    <submittedName>
        <fullName evidence="2">Uncharacterized protein</fullName>
    </submittedName>
</protein>
<accession>A0A4R6JPC8</accession>
<keyword evidence="1" id="KW-1133">Transmembrane helix</keyword>
<organism evidence="2 3">
    <name type="scientific">Paractinoplanes brasiliensis</name>
    <dbReference type="NCBI Taxonomy" id="52695"/>
    <lineage>
        <taxon>Bacteria</taxon>
        <taxon>Bacillati</taxon>
        <taxon>Actinomycetota</taxon>
        <taxon>Actinomycetes</taxon>
        <taxon>Micromonosporales</taxon>
        <taxon>Micromonosporaceae</taxon>
        <taxon>Paractinoplanes</taxon>
    </lineage>
</organism>
<name>A0A4R6JPC8_9ACTN</name>
<dbReference type="EMBL" id="SNWR01000001">
    <property type="protein sequence ID" value="TDO36636.1"/>
    <property type="molecule type" value="Genomic_DNA"/>
</dbReference>
<dbReference type="RefSeq" id="WP_133871354.1">
    <property type="nucleotide sequence ID" value="NZ_SNWR01000001.1"/>
</dbReference>
<feature type="transmembrane region" description="Helical" evidence="1">
    <location>
        <begin position="20"/>
        <end position="43"/>
    </location>
</feature>
<reference evidence="2 3" key="1">
    <citation type="submission" date="2019-03" db="EMBL/GenBank/DDBJ databases">
        <title>Sequencing the genomes of 1000 actinobacteria strains.</title>
        <authorList>
            <person name="Klenk H.-P."/>
        </authorList>
    </citation>
    <scope>NUCLEOTIDE SEQUENCE [LARGE SCALE GENOMIC DNA]</scope>
    <source>
        <strain evidence="2 3">DSM 43805</strain>
    </source>
</reference>
<feature type="transmembrane region" description="Helical" evidence="1">
    <location>
        <begin position="128"/>
        <end position="146"/>
    </location>
</feature>
<keyword evidence="3" id="KW-1185">Reference proteome</keyword>
<sequence>MTSRSSTSYSSRTESAAARLYLATVTPFALSFAAGAINVFAFQNLRRFFTADPTGSSTVVPEIVGAVAGVSVAALAFAASLFAGLHGTAVRDERRPSRIPTAPWAFPAVAGALVVTWTSVMGLDVGNWLLVIALSAAALALQAAGARRITDSAGGPVARTSLGGHRQSRAWMRTGSIPALVAMPGS</sequence>
<gene>
    <name evidence="2" type="ORF">C8E87_0216</name>
</gene>
<keyword evidence="1" id="KW-0812">Transmembrane</keyword>
<keyword evidence="1" id="KW-0472">Membrane</keyword>
<evidence type="ECO:0000256" key="1">
    <source>
        <dbReference type="SAM" id="Phobius"/>
    </source>
</evidence>
<feature type="transmembrane region" description="Helical" evidence="1">
    <location>
        <begin position="104"/>
        <end position="122"/>
    </location>
</feature>
<comment type="caution">
    <text evidence="2">The sequence shown here is derived from an EMBL/GenBank/DDBJ whole genome shotgun (WGS) entry which is preliminary data.</text>
</comment>
<dbReference type="AlphaFoldDB" id="A0A4R6JPC8"/>